<keyword evidence="4" id="KW-0949">S-adenosyl-L-methionine</keyword>
<dbReference type="GO" id="GO:0000179">
    <property type="term" value="F:rRNA (adenine-N6,N6-)-dimethyltransferase activity"/>
    <property type="evidence" value="ECO:0007669"/>
    <property type="project" value="InterPro"/>
</dbReference>
<dbReference type="InterPro" id="IPR051052">
    <property type="entry name" value="Diverse_substrate_MTase"/>
</dbReference>
<dbReference type="SMART" id="SM00650">
    <property type="entry name" value="rADc"/>
    <property type="match status" value="1"/>
</dbReference>
<evidence type="ECO:0000256" key="1">
    <source>
        <dbReference type="ARBA" id="ARBA00008361"/>
    </source>
</evidence>
<keyword evidence="7" id="KW-1185">Reference proteome</keyword>
<dbReference type="InterPro" id="IPR020598">
    <property type="entry name" value="rRNA_Ade_methylase_Trfase_N"/>
</dbReference>
<keyword evidence="3 6" id="KW-0808">Transferase</keyword>
<dbReference type="HOGENOM" id="CLU_049344_7_1_0"/>
<dbReference type="STRING" id="661478.OP10G_2900"/>
<dbReference type="OrthoDB" id="9797252at2"/>
<dbReference type="EMBL" id="CP007139">
    <property type="protein sequence ID" value="AIE86268.1"/>
    <property type="molecule type" value="Genomic_DNA"/>
</dbReference>
<gene>
    <name evidence="6" type="ORF">OP10G_2900</name>
</gene>
<dbReference type="InterPro" id="IPR013216">
    <property type="entry name" value="Methyltransf_11"/>
</dbReference>
<protein>
    <submittedName>
        <fullName evidence="6">Methyltransferase-like protein</fullName>
    </submittedName>
</protein>
<dbReference type="InterPro" id="IPR029063">
    <property type="entry name" value="SAM-dependent_MTases_sf"/>
</dbReference>
<dbReference type="KEGG" id="fgi:OP10G_2900"/>
<proteinExistence type="inferred from homology"/>
<dbReference type="Pfam" id="PF08241">
    <property type="entry name" value="Methyltransf_11"/>
    <property type="match status" value="1"/>
</dbReference>
<evidence type="ECO:0000259" key="5">
    <source>
        <dbReference type="SMART" id="SM00650"/>
    </source>
</evidence>
<keyword evidence="2 6" id="KW-0489">Methyltransferase</keyword>
<dbReference type="RefSeq" id="WP_025229755.1">
    <property type="nucleotide sequence ID" value="NZ_CP007139.1"/>
</dbReference>
<evidence type="ECO:0000313" key="6">
    <source>
        <dbReference type="EMBL" id="AIE86268.1"/>
    </source>
</evidence>
<dbReference type="Proteomes" id="UP000027982">
    <property type="component" value="Chromosome"/>
</dbReference>
<dbReference type="Gene3D" id="3.40.50.150">
    <property type="entry name" value="Vaccinia Virus protein VP39"/>
    <property type="match status" value="1"/>
</dbReference>
<evidence type="ECO:0000313" key="7">
    <source>
        <dbReference type="Proteomes" id="UP000027982"/>
    </source>
</evidence>
<name>A0A068NRT8_FIMGI</name>
<evidence type="ECO:0000256" key="4">
    <source>
        <dbReference type="ARBA" id="ARBA00022691"/>
    </source>
</evidence>
<organism evidence="6 7">
    <name type="scientific">Fimbriimonas ginsengisoli Gsoil 348</name>
    <dbReference type="NCBI Taxonomy" id="661478"/>
    <lineage>
        <taxon>Bacteria</taxon>
        <taxon>Bacillati</taxon>
        <taxon>Armatimonadota</taxon>
        <taxon>Fimbriimonadia</taxon>
        <taxon>Fimbriimonadales</taxon>
        <taxon>Fimbriimonadaceae</taxon>
        <taxon>Fimbriimonas</taxon>
    </lineage>
</organism>
<evidence type="ECO:0000256" key="2">
    <source>
        <dbReference type="ARBA" id="ARBA00022603"/>
    </source>
</evidence>
<accession>A0A068NRT8</accession>
<feature type="domain" description="Ribosomal RNA adenine methylase transferase N-terminal" evidence="5">
    <location>
        <begin position="31"/>
        <end position="149"/>
    </location>
</feature>
<dbReference type="PANTHER" id="PTHR44942:SF4">
    <property type="entry name" value="METHYLTRANSFERASE TYPE 11 DOMAIN-CONTAINING PROTEIN"/>
    <property type="match status" value="1"/>
</dbReference>
<comment type="similarity">
    <text evidence="1">Belongs to the methyltransferase superfamily.</text>
</comment>
<dbReference type="eggNOG" id="COG0030">
    <property type="taxonomic scope" value="Bacteria"/>
</dbReference>
<dbReference type="SUPFAM" id="SSF53335">
    <property type="entry name" value="S-adenosyl-L-methionine-dependent methyltransferases"/>
    <property type="match status" value="1"/>
</dbReference>
<reference evidence="6 7" key="1">
    <citation type="journal article" date="2014" name="PLoS ONE">
        <title>The first complete genome sequence of the class fimbriimonadia in the phylum armatimonadetes.</title>
        <authorList>
            <person name="Hu Z.Y."/>
            <person name="Wang Y.Z."/>
            <person name="Im W.T."/>
            <person name="Wang S.Y."/>
            <person name="Zhao G.P."/>
            <person name="Zheng H.J."/>
            <person name="Quan Z.X."/>
        </authorList>
    </citation>
    <scope>NUCLEOTIDE SEQUENCE [LARGE SCALE GENOMIC DNA]</scope>
    <source>
        <strain evidence="6">Gsoil 348</strain>
    </source>
</reference>
<dbReference type="PANTHER" id="PTHR44942">
    <property type="entry name" value="METHYLTRANSF_11 DOMAIN-CONTAINING PROTEIN"/>
    <property type="match status" value="1"/>
</dbReference>
<evidence type="ECO:0000256" key="3">
    <source>
        <dbReference type="ARBA" id="ARBA00022679"/>
    </source>
</evidence>
<dbReference type="AlphaFoldDB" id="A0A068NRT8"/>
<dbReference type="CDD" id="cd02440">
    <property type="entry name" value="AdoMet_MTases"/>
    <property type="match status" value="1"/>
</dbReference>
<sequence>MNRLSTAEGRRAFGDDPASYDVARPDYPARVYEVLAERCGLRPGARVFEVGAGTGLATRRLLEAGAEVVAVEPDERMASHLSSSVSNPRLRIVTAPFEDAEIAAPFDLGVAATSFHWLDESLALRKIARLLRPGGYWAMWWHVFGEPRHTNRFHTATDSIMMPLASSPSEGTDGRPAFARDTELRLAALERNGEFEEICYEEVAWVARLDSVAVRRLYGTFSPVTRLPLEDRTRVLDGIERVARDEFGGLVEFPIVLSMYTARRR</sequence>